<evidence type="ECO:0000256" key="1">
    <source>
        <dbReference type="SAM" id="MobiDB-lite"/>
    </source>
</evidence>
<evidence type="ECO:0000313" key="3">
    <source>
        <dbReference type="Proteomes" id="UP001519460"/>
    </source>
</evidence>
<protein>
    <submittedName>
        <fullName evidence="2">Uncharacterized protein</fullName>
    </submittedName>
</protein>
<name>A0ABD0M6H4_9CAEN</name>
<sequence>MAQPPSKQNGHTPCQVHKRTRDGLSPRNKKSQVIRVKDVAVLLRTGQVPVQSQWGMDIFCVKYAIHWYSSGLLATLVVPFGLPFAPDYNAVQWAQNI</sequence>
<proteinExistence type="predicted"/>
<dbReference type="Proteomes" id="UP001519460">
    <property type="component" value="Unassembled WGS sequence"/>
</dbReference>
<organism evidence="2 3">
    <name type="scientific">Batillaria attramentaria</name>
    <dbReference type="NCBI Taxonomy" id="370345"/>
    <lineage>
        <taxon>Eukaryota</taxon>
        <taxon>Metazoa</taxon>
        <taxon>Spiralia</taxon>
        <taxon>Lophotrochozoa</taxon>
        <taxon>Mollusca</taxon>
        <taxon>Gastropoda</taxon>
        <taxon>Caenogastropoda</taxon>
        <taxon>Sorbeoconcha</taxon>
        <taxon>Cerithioidea</taxon>
        <taxon>Batillariidae</taxon>
        <taxon>Batillaria</taxon>
    </lineage>
</organism>
<keyword evidence="3" id="KW-1185">Reference proteome</keyword>
<dbReference type="EMBL" id="JACVVK020000005">
    <property type="protein sequence ID" value="KAK7507088.1"/>
    <property type="molecule type" value="Genomic_DNA"/>
</dbReference>
<gene>
    <name evidence="2" type="ORF">BaRGS_00001939</name>
</gene>
<feature type="region of interest" description="Disordered" evidence="1">
    <location>
        <begin position="1"/>
        <end position="30"/>
    </location>
</feature>
<comment type="caution">
    <text evidence="2">The sequence shown here is derived from an EMBL/GenBank/DDBJ whole genome shotgun (WGS) entry which is preliminary data.</text>
</comment>
<evidence type="ECO:0000313" key="2">
    <source>
        <dbReference type="EMBL" id="KAK7507088.1"/>
    </source>
</evidence>
<accession>A0ABD0M6H4</accession>
<feature type="compositionally biased region" description="Polar residues" evidence="1">
    <location>
        <begin position="1"/>
        <end position="12"/>
    </location>
</feature>
<dbReference type="AlphaFoldDB" id="A0ABD0M6H4"/>
<reference evidence="2 3" key="1">
    <citation type="journal article" date="2023" name="Sci. Data">
        <title>Genome assembly of the Korean intertidal mud-creeper Batillaria attramentaria.</title>
        <authorList>
            <person name="Patra A.K."/>
            <person name="Ho P.T."/>
            <person name="Jun S."/>
            <person name="Lee S.J."/>
            <person name="Kim Y."/>
            <person name="Won Y.J."/>
        </authorList>
    </citation>
    <scope>NUCLEOTIDE SEQUENCE [LARGE SCALE GENOMIC DNA]</scope>
    <source>
        <strain evidence="2">Wonlab-2016</strain>
    </source>
</reference>